<dbReference type="Proteomes" id="UP001153365">
    <property type="component" value="Unassembled WGS sequence"/>
</dbReference>
<evidence type="ECO:0008006" key="4">
    <source>
        <dbReference type="Google" id="ProtNLM"/>
    </source>
</evidence>
<organism evidence="2 3">
    <name type="scientific">Phakopsora pachyrhizi</name>
    <name type="common">Asian soybean rust disease fungus</name>
    <dbReference type="NCBI Taxonomy" id="170000"/>
    <lineage>
        <taxon>Eukaryota</taxon>
        <taxon>Fungi</taxon>
        <taxon>Dikarya</taxon>
        <taxon>Basidiomycota</taxon>
        <taxon>Pucciniomycotina</taxon>
        <taxon>Pucciniomycetes</taxon>
        <taxon>Pucciniales</taxon>
        <taxon>Phakopsoraceae</taxon>
        <taxon>Phakopsora</taxon>
    </lineage>
</organism>
<gene>
    <name evidence="2" type="ORF">PPACK8108_LOCUS13730</name>
</gene>
<keyword evidence="1" id="KW-0732">Signal</keyword>
<keyword evidence="3" id="KW-1185">Reference proteome</keyword>
<feature type="signal peptide" evidence="1">
    <location>
        <begin position="1"/>
        <end position="29"/>
    </location>
</feature>
<evidence type="ECO:0000313" key="2">
    <source>
        <dbReference type="EMBL" id="CAH7681160.1"/>
    </source>
</evidence>
<evidence type="ECO:0000256" key="1">
    <source>
        <dbReference type="SAM" id="SignalP"/>
    </source>
</evidence>
<dbReference type="EMBL" id="CALTRL010003438">
    <property type="protein sequence ID" value="CAH7681160.1"/>
    <property type="molecule type" value="Genomic_DNA"/>
</dbReference>
<protein>
    <recommendedName>
        <fullName evidence="4">Secreted protein</fullName>
    </recommendedName>
</protein>
<sequence>MRKGGILRINVLKWPWVVFECLCVHVAYRANRRPSSSIYELKSGKAGFKTVYPGPLPIPIFDHWCGRFFRKL</sequence>
<reference evidence="2" key="1">
    <citation type="submission" date="2022-06" db="EMBL/GenBank/DDBJ databases">
        <authorList>
            <consortium name="SYNGENTA / RWTH Aachen University"/>
        </authorList>
    </citation>
    <scope>NUCLEOTIDE SEQUENCE</scope>
</reference>
<accession>A0AAV0B758</accession>
<proteinExistence type="predicted"/>
<name>A0AAV0B758_PHAPC</name>
<dbReference type="AlphaFoldDB" id="A0AAV0B758"/>
<comment type="caution">
    <text evidence="2">The sequence shown here is derived from an EMBL/GenBank/DDBJ whole genome shotgun (WGS) entry which is preliminary data.</text>
</comment>
<feature type="chain" id="PRO_5043650750" description="Secreted protein" evidence="1">
    <location>
        <begin position="30"/>
        <end position="72"/>
    </location>
</feature>
<evidence type="ECO:0000313" key="3">
    <source>
        <dbReference type="Proteomes" id="UP001153365"/>
    </source>
</evidence>